<keyword evidence="2" id="KW-1003">Cell membrane</keyword>
<evidence type="ECO:0000256" key="5">
    <source>
        <dbReference type="ARBA" id="ARBA00023136"/>
    </source>
</evidence>
<dbReference type="STRING" id="332999.SAMN04488511_105173"/>
<sequence>MFKLNLKIALRNLWRNKGIAAINIGGLAIALAAFILVTLYFTYETSFDKENPNYENIYVVGITYPEFKTNYVAAPFAEAIRQNFPEVVSAGVIKDSAFELTIKKGKNTLFTKKILQVSYDAAKILNIQPANGLIKPAGETERLTYLSTESMKTLFPNKQDDEPEMVGFGASTSGISGVINGSIKNNLHSNFTFDGVSIGNELGKNDHYNMNDYTIYLQVKPATDVENLEQKITGLYRTELLKDKSEEKSIKEIKGISTFLDPLANQHLKPKAGNDAPYKILIAISVLGVLILVIACINFTNLSIAQAGKRAKEVGIKKVMGAYRFQLTKQFLVEILMQCLVAIILALIIAELALPRFNSLFQVHLSIWDTANGLFWKIPLILVLITFCAGIYPAIVLSGFKPSLVLKGNFSTSKQSYWLRNALLVFQFSMAVIFIIGLFIINSQLKYMRSEDLGFNVNQVVYVKNLTMFNNPAKFGSIDFEPVRQKMLKVPGIKSATVATFIPGGQNGINSYAANGIKANIDFVNVEFDYFETLDIKLKEGRFFSNKFKTDTINSAIVNESAVAKYGIKNPIGKIIRGCDIDYKIVGVIKDFKTQGFENAIQPTIYTIKDPCGSFKTEILLKIEQNKMADVLATLKAQWPEINKLDGEDFRYVFLDELYGKLFKKQEQLESVFFTAAVLTIFIALLGLYAFAKYITNGRLKEIAVRKILGATDVQLLKLINSSFFYLVVVANIVSWPIAYVVTNMWLKTFAYRIDFPVLPFVTTTLITILLTIITVSIQAKKAVNANPVDALKYE</sequence>
<accession>A0A1I0T243</accession>
<feature type="transmembrane region" description="Helical" evidence="6">
    <location>
        <begin position="672"/>
        <end position="692"/>
    </location>
</feature>
<evidence type="ECO:0000256" key="2">
    <source>
        <dbReference type="ARBA" id="ARBA00022475"/>
    </source>
</evidence>
<feature type="transmembrane region" description="Helical" evidence="6">
    <location>
        <begin position="724"/>
        <end position="746"/>
    </location>
</feature>
<organism evidence="9 10">
    <name type="scientific">Pedobacter suwonensis</name>
    <dbReference type="NCBI Taxonomy" id="332999"/>
    <lineage>
        <taxon>Bacteria</taxon>
        <taxon>Pseudomonadati</taxon>
        <taxon>Bacteroidota</taxon>
        <taxon>Sphingobacteriia</taxon>
        <taxon>Sphingobacteriales</taxon>
        <taxon>Sphingobacteriaceae</taxon>
        <taxon>Pedobacter</taxon>
    </lineage>
</organism>
<dbReference type="Proteomes" id="UP000198836">
    <property type="component" value="Unassembled WGS sequence"/>
</dbReference>
<dbReference type="InterPro" id="IPR025857">
    <property type="entry name" value="MacB_PCD"/>
</dbReference>
<feature type="transmembrane region" description="Helical" evidence="6">
    <location>
        <begin position="331"/>
        <end position="354"/>
    </location>
</feature>
<dbReference type="EMBL" id="FOJM01000005">
    <property type="protein sequence ID" value="SFA45839.1"/>
    <property type="molecule type" value="Genomic_DNA"/>
</dbReference>
<comment type="subcellular location">
    <subcellularLocation>
        <location evidence="1">Cell membrane</location>
        <topology evidence="1">Multi-pass membrane protein</topology>
    </subcellularLocation>
</comment>
<evidence type="ECO:0000256" key="1">
    <source>
        <dbReference type="ARBA" id="ARBA00004651"/>
    </source>
</evidence>
<dbReference type="Pfam" id="PF02687">
    <property type="entry name" value="FtsX"/>
    <property type="match status" value="2"/>
</dbReference>
<feature type="domain" description="MacB-like periplasmic core" evidence="8">
    <location>
        <begin position="21"/>
        <end position="234"/>
    </location>
</feature>
<evidence type="ECO:0000259" key="7">
    <source>
        <dbReference type="Pfam" id="PF02687"/>
    </source>
</evidence>
<dbReference type="InterPro" id="IPR050250">
    <property type="entry name" value="Macrolide_Exporter_MacB"/>
</dbReference>
<keyword evidence="10" id="KW-1185">Reference proteome</keyword>
<evidence type="ECO:0000313" key="10">
    <source>
        <dbReference type="Proteomes" id="UP000198836"/>
    </source>
</evidence>
<evidence type="ECO:0000256" key="6">
    <source>
        <dbReference type="SAM" id="Phobius"/>
    </source>
</evidence>
<dbReference type="OrthoDB" id="1451596at2"/>
<evidence type="ECO:0000256" key="3">
    <source>
        <dbReference type="ARBA" id="ARBA00022692"/>
    </source>
</evidence>
<feature type="domain" description="MacB-like periplasmic core" evidence="8">
    <location>
        <begin position="431"/>
        <end position="597"/>
    </location>
</feature>
<protein>
    <submittedName>
        <fullName evidence="9">Putative ABC transport system permease protein</fullName>
    </submittedName>
</protein>
<feature type="domain" description="ABC3 transporter permease C-terminal" evidence="7">
    <location>
        <begin position="286"/>
        <end position="399"/>
    </location>
</feature>
<reference evidence="10" key="1">
    <citation type="submission" date="2016-10" db="EMBL/GenBank/DDBJ databases">
        <authorList>
            <person name="Varghese N."/>
            <person name="Submissions S."/>
        </authorList>
    </citation>
    <scope>NUCLEOTIDE SEQUENCE [LARGE SCALE GENOMIC DNA]</scope>
    <source>
        <strain evidence="10">DSM 18130</strain>
    </source>
</reference>
<feature type="transmembrane region" description="Helical" evidence="6">
    <location>
        <begin position="280"/>
        <end position="302"/>
    </location>
</feature>
<keyword evidence="4 6" id="KW-1133">Transmembrane helix</keyword>
<dbReference type="Pfam" id="PF12704">
    <property type="entry name" value="MacB_PCD"/>
    <property type="match status" value="2"/>
</dbReference>
<dbReference type="GO" id="GO:0005886">
    <property type="term" value="C:plasma membrane"/>
    <property type="evidence" value="ECO:0007669"/>
    <property type="project" value="UniProtKB-SubCell"/>
</dbReference>
<dbReference type="AlphaFoldDB" id="A0A1I0T243"/>
<dbReference type="GO" id="GO:0022857">
    <property type="term" value="F:transmembrane transporter activity"/>
    <property type="evidence" value="ECO:0007669"/>
    <property type="project" value="TreeGrafter"/>
</dbReference>
<evidence type="ECO:0000256" key="4">
    <source>
        <dbReference type="ARBA" id="ARBA00022989"/>
    </source>
</evidence>
<feature type="transmembrane region" description="Helical" evidence="6">
    <location>
        <begin position="758"/>
        <end position="778"/>
    </location>
</feature>
<evidence type="ECO:0000259" key="8">
    <source>
        <dbReference type="Pfam" id="PF12704"/>
    </source>
</evidence>
<dbReference type="PANTHER" id="PTHR30572">
    <property type="entry name" value="MEMBRANE COMPONENT OF TRANSPORTER-RELATED"/>
    <property type="match status" value="1"/>
</dbReference>
<dbReference type="InterPro" id="IPR003838">
    <property type="entry name" value="ABC3_permease_C"/>
</dbReference>
<feature type="transmembrane region" description="Helical" evidence="6">
    <location>
        <begin position="374"/>
        <end position="397"/>
    </location>
</feature>
<feature type="transmembrane region" description="Helical" evidence="6">
    <location>
        <begin position="21"/>
        <end position="43"/>
    </location>
</feature>
<gene>
    <name evidence="9" type="ORF">SAMN04488511_105173</name>
</gene>
<feature type="transmembrane region" description="Helical" evidence="6">
    <location>
        <begin position="418"/>
        <end position="441"/>
    </location>
</feature>
<keyword evidence="5 6" id="KW-0472">Membrane</keyword>
<name>A0A1I0T243_9SPHI</name>
<dbReference type="RefSeq" id="WP_090982128.1">
    <property type="nucleotide sequence ID" value="NZ_FOJM01000005.1"/>
</dbReference>
<proteinExistence type="predicted"/>
<dbReference type="PANTHER" id="PTHR30572:SF18">
    <property type="entry name" value="ABC-TYPE MACROLIDE FAMILY EXPORT SYSTEM PERMEASE COMPONENT 2"/>
    <property type="match status" value="1"/>
</dbReference>
<keyword evidence="3 6" id="KW-0812">Transmembrane</keyword>
<feature type="domain" description="ABC3 transporter permease C-terminal" evidence="7">
    <location>
        <begin position="675"/>
        <end position="788"/>
    </location>
</feature>
<evidence type="ECO:0000313" key="9">
    <source>
        <dbReference type="EMBL" id="SFA45839.1"/>
    </source>
</evidence>